<accession>A0A3S7UWK9</accession>
<feature type="signal peptide" evidence="2">
    <location>
        <begin position="1"/>
        <end position="27"/>
    </location>
</feature>
<feature type="chain" id="PRO_5019214068" evidence="2">
    <location>
        <begin position="28"/>
        <end position="94"/>
    </location>
</feature>
<name>A0A3S7UWK9_9BACT</name>
<dbReference type="AlphaFoldDB" id="A0A3S7UWK9"/>
<proteinExistence type="predicted"/>
<evidence type="ECO:0000256" key="1">
    <source>
        <dbReference type="SAM" id="MobiDB-lite"/>
    </source>
</evidence>
<organism evidence="3">
    <name type="scientific">Pseudenhygromyxa salsuginis</name>
    <dbReference type="NCBI Taxonomy" id="442868"/>
    <lineage>
        <taxon>Bacteria</taxon>
        <taxon>Pseudomonadati</taxon>
        <taxon>Myxococcota</taxon>
        <taxon>Polyangia</taxon>
        <taxon>Nannocystales</taxon>
        <taxon>Nannocystaceae</taxon>
        <taxon>Pseudenhygromyxa</taxon>
    </lineage>
</organism>
<feature type="region of interest" description="Disordered" evidence="1">
    <location>
        <begin position="26"/>
        <end position="59"/>
    </location>
</feature>
<sequence>MQRNIARISSLLLSALLLTLVAPTADAEPTLDRPEAPTTITAPGEDADPDAGADSSTPLEADTCTKDCYREYKQCSMGENYDCEQNLAECLGWC</sequence>
<evidence type="ECO:0000313" key="3">
    <source>
        <dbReference type="EMBL" id="AYM53160.1"/>
    </source>
</evidence>
<reference evidence="3" key="1">
    <citation type="journal article" date="2018" name="J. Ind. Microbiol. Biotechnol.">
        <title>Genome mining reveals uncommon alkylpyrones as type III PKS products from myxobacteria.</title>
        <authorList>
            <person name="Hug J.J."/>
            <person name="Panter F."/>
            <person name="Krug D."/>
            <person name="Muller R."/>
        </authorList>
    </citation>
    <scope>NUCLEOTIDE SEQUENCE</scope>
    <source>
        <strain evidence="3">MNa10638</strain>
    </source>
</reference>
<evidence type="ECO:0000256" key="2">
    <source>
        <dbReference type="SAM" id="SignalP"/>
    </source>
</evidence>
<keyword evidence="2" id="KW-0732">Signal</keyword>
<dbReference type="EMBL" id="MH908895">
    <property type="protein sequence ID" value="AYM53160.1"/>
    <property type="molecule type" value="Genomic_DNA"/>
</dbReference>
<protein>
    <submittedName>
        <fullName evidence="3">Uncharacterized protein</fullName>
    </submittedName>
</protein>